<reference evidence="2" key="1">
    <citation type="submission" date="2018-11" db="EMBL/GenBank/DDBJ databases">
        <authorList>
            <person name="Alioto T."/>
            <person name="Alioto T."/>
        </authorList>
    </citation>
    <scope>NUCLEOTIDE SEQUENCE</scope>
</reference>
<dbReference type="PANTHER" id="PTHR47163:SF2">
    <property type="entry name" value="SI:DKEY-17M8.2"/>
    <property type="match status" value="1"/>
</dbReference>
<dbReference type="PANTHER" id="PTHR47163">
    <property type="entry name" value="DDE_TNP_IS1595 DOMAIN-CONTAINING PROTEIN"/>
    <property type="match status" value="1"/>
</dbReference>
<dbReference type="Proteomes" id="UP000596742">
    <property type="component" value="Unassembled WGS sequence"/>
</dbReference>
<comment type="caution">
    <text evidence="2">The sequence shown here is derived from an EMBL/GenBank/DDBJ whole genome shotgun (WGS) entry which is preliminary data.</text>
</comment>
<gene>
    <name evidence="2" type="ORF">MGAL_10B075093</name>
</gene>
<proteinExistence type="predicted"/>
<dbReference type="SMART" id="SM01126">
    <property type="entry name" value="DDE_Tnp_IS1595"/>
    <property type="match status" value="1"/>
</dbReference>
<name>A0A8B6FT35_MYTGA</name>
<organism evidence="2 3">
    <name type="scientific">Mytilus galloprovincialis</name>
    <name type="common">Mediterranean mussel</name>
    <dbReference type="NCBI Taxonomy" id="29158"/>
    <lineage>
        <taxon>Eukaryota</taxon>
        <taxon>Metazoa</taxon>
        <taxon>Spiralia</taxon>
        <taxon>Lophotrochozoa</taxon>
        <taxon>Mollusca</taxon>
        <taxon>Bivalvia</taxon>
        <taxon>Autobranchia</taxon>
        <taxon>Pteriomorphia</taxon>
        <taxon>Mytilida</taxon>
        <taxon>Mytiloidea</taxon>
        <taxon>Mytilidae</taxon>
        <taxon>Mytilinae</taxon>
        <taxon>Mytilus</taxon>
    </lineage>
</organism>
<dbReference type="OrthoDB" id="6113630at2759"/>
<evidence type="ECO:0000313" key="2">
    <source>
        <dbReference type="EMBL" id="VDI54858.1"/>
    </source>
</evidence>
<dbReference type="AlphaFoldDB" id="A0A8B6FT35"/>
<dbReference type="EMBL" id="UYJE01007438">
    <property type="protein sequence ID" value="VDI54858.1"/>
    <property type="molecule type" value="Genomic_DNA"/>
</dbReference>
<feature type="domain" description="ISXO2-like transposase" evidence="1">
    <location>
        <begin position="1"/>
        <end position="116"/>
    </location>
</feature>
<keyword evidence="3" id="KW-1185">Reference proteome</keyword>
<dbReference type="Pfam" id="PF12762">
    <property type="entry name" value="DDE_Tnp_IS1595"/>
    <property type="match status" value="1"/>
</dbReference>
<evidence type="ECO:0000313" key="3">
    <source>
        <dbReference type="Proteomes" id="UP000596742"/>
    </source>
</evidence>
<dbReference type="InterPro" id="IPR024445">
    <property type="entry name" value="Tnp_ISXO2-like"/>
</dbReference>
<accession>A0A8B6FT35</accession>
<sequence length="430" mass="49664">MNSGYLDTLFKPAITNMELVPKRNKDTLLPIIQRIVKQGSMVYSDQWRAYNKIQDELNLEHSVVNHSLNVVDPETGVHTQTIESYWAKAKYKLKEMKGVSSDALSSYLDERIWRDRWARTGEDAFMNIIVQIAEQYKGDTQQLVHIAAVLPPLSPNAIEDDWFKTLEDINDVETDTPILIFTDYETYFCVENNQSLWSHYAPYYHRTKNHLEGWQGVLVLGCRHHLTKKKKRFSQQIKIKVYSKDDISKAYGLRKKKMTFMNGKLREYMNESDIRSCGKHVIMGMAETAWDRFNADDAKKAVAEVEVLISNLQQRGKRYTDKQTKTITRLTERLNRGKHEVAASCLKRISTLKETESGNSNIVNEETELVALHCELQKTTDALRKACDVKMKDLKNILNTMEVQNEEEDIDLDVSNESIVGNILTDHAYC</sequence>
<protein>
    <recommendedName>
        <fullName evidence="1">ISXO2-like transposase domain-containing protein</fullName>
    </recommendedName>
</protein>
<dbReference type="InterPro" id="IPR053164">
    <property type="entry name" value="IS1016-like_transposase"/>
</dbReference>
<dbReference type="NCBIfam" id="NF033547">
    <property type="entry name" value="transpos_IS1595"/>
    <property type="match status" value="1"/>
</dbReference>
<evidence type="ECO:0000259" key="1">
    <source>
        <dbReference type="SMART" id="SM01126"/>
    </source>
</evidence>